<comment type="subcellular location">
    <subcellularLocation>
        <location evidence="1">Membrane</location>
        <topology evidence="1">Multi-pass membrane protein</topology>
    </subcellularLocation>
</comment>
<organism evidence="6 7">
    <name type="scientific">Aspergillus tubingensis (strain CBS 134.48)</name>
    <dbReference type="NCBI Taxonomy" id="767770"/>
    <lineage>
        <taxon>Eukaryota</taxon>
        <taxon>Fungi</taxon>
        <taxon>Dikarya</taxon>
        <taxon>Ascomycota</taxon>
        <taxon>Pezizomycotina</taxon>
        <taxon>Eurotiomycetes</taxon>
        <taxon>Eurotiomycetidae</taxon>
        <taxon>Eurotiales</taxon>
        <taxon>Aspergillaceae</taxon>
        <taxon>Aspergillus</taxon>
        <taxon>Aspergillus subgen. Circumdati</taxon>
    </lineage>
</organism>
<dbReference type="PANTHER" id="PTHR42723">
    <property type="entry name" value="CHLOROPHYLL SYNTHASE"/>
    <property type="match status" value="1"/>
</dbReference>
<evidence type="ECO:0000313" key="7">
    <source>
        <dbReference type="Proteomes" id="UP000184304"/>
    </source>
</evidence>
<keyword evidence="7" id="KW-1185">Reference proteome</keyword>
<reference evidence="7" key="1">
    <citation type="journal article" date="2017" name="Genome Biol.">
        <title>Comparative genomics reveals high biological diversity and specific adaptations in the industrially and medically important fungal genus Aspergillus.</title>
        <authorList>
            <person name="de Vries R.P."/>
            <person name="Riley R."/>
            <person name="Wiebenga A."/>
            <person name="Aguilar-Osorio G."/>
            <person name="Amillis S."/>
            <person name="Uchima C.A."/>
            <person name="Anderluh G."/>
            <person name="Asadollahi M."/>
            <person name="Askin M."/>
            <person name="Barry K."/>
            <person name="Battaglia E."/>
            <person name="Bayram O."/>
            <person name="Benocci T."/>
            <person name="Braus-Stromeyer S.A."/>
            <person name="Caldana C."/>
            <person name="Canovas D."/>
            <person name="Cerqueira G.C."/>
            <person name="Chen F."/>
            <person name="Chen W."/>
            <person name="Choi C."/>
            <person name="Clum A."/>
            <person name="Dos Santos R.A."/>
            <person name="Damasio A.R."/>
            <person name="Diallinas G."/>
            <person name="Emri T."/>
            <person name="Fekete E."/>
            <person name="Flipphi M."/>
            <person name="Freyberg S."/>
            <person name="Gallo A."/>
            <person name="Gournas C."/>
            <person name="Habgood R."/>
            <person name="Hainaut M."/>
            <person name="Harispe M.L."/>
            <person name="Henrissat B."/>
            <person name="Hilden K.S."/>
            <person name="Hope R."/>
            <person name="Hossain A."/>
            <person name="Karabika E."/>
            <person name="Karaffa L."/>
            <person name="Karanyi Z."/>
            <person name="Krasevec N."/>
            <person name="Kuo A."/>
            <person name="Kusch H."/>
            <person name="LaButti K."/>
            <person name="Lagendijk E.L."/>
            <person name="Lapidus A."/>
            <person name="Levasseur A."/>
            <person name="Lindquist E."/>
            <person name="Lipzen A."/>
            <person name="Logrieco A.F."/>
            <person name="MacCabe A."/>
            <person name="Maekelae M.R."/>
            <person name="Malavazi I."/>
            <person name="Melin P."/>
            <person name="Meyer V."/>
            <person name="Mielnichuk N."/>
            <person name="Miskei M."/>
            <person name="Molnar A.P."/>
            <person name="Mule G."/>
            <person name="Ngan C.Y."/>
            <person name="Orejas M."/>
            <person name="Orosz E."/>
            <person name="Ouedraogo J.P."/>
            <person name="Overkamp K.M."/>
            <person name="Park H.-S."/>
            <person name="Perrone G."/>
            <person name="Piumi F."/>
            <person name="Punt P.J."/>
            <person name="Ram A.F."/>
            <person name="Ramon A."/>
            <person name="Rauscher S."/>
            <person name="Record E."/>
            <person name="Riano-Pachon D.M."/>
            <person name="Robert V."/>
            <person name="Roehrig J."/>
            <person name="Ruller R."/>
            <person name="Salamov A."/>
            <person name="Salih N.S."/>
            <person name="Samson R.A."/>
            <person name="Sandor E."/>
            <person name="Sanguinetti M."/>
            <person name="Schuetze T."/>
            <person name="Sepcic K."/>
            <person name="Shelest E."/>
            <person name="Sherlock G."/>
            <person name="Sophianopoulou V."/>
            <person name="Squina F.M."/>
            <person name="Sun H."/>
            <person name="Susca A."/>
            <person name="Todd R.B."/>
            <person name="Tsang A."/>
            <person name="Unkles S.E."/>
            <person name="van de Wiele N."/>
            <person name="van Rossen-Uffink D."/>
            <person name="Oliveira J.V."/>
            <person name="Vesth T.C."/>
            <person name="Visser J."/>
            <person name="Yu J.-H."/>
            <person name="Zhou M."/>
            <person name="Andersen M.R."/>
            <person name="Archer D.B."/>
            <person name="Baker S.E."/>
            <person name="Benoit I."/>
            <person name="Brakhage A.A."/>
            <person name="Braus G.H."/>
            <person name="Fischer R."/>
            <person name="Frisvad J.C."/>
            <person name="Goldman G.H."/>
            <person name="Houbraken J."/>
            <person name="Oakley B."/>
            <person name="Pocsi I."/>
            <person name="Scazzocchio C."/>
            <person name="Seiboth B."/>
            <person name="vanKuyk P.A."/>
            <person name="Wortman J."/>
            <person name="Dyer P.S."/>
            <person name="Grigoriev I.V."/>
        </authorList>
    </citation>
    <scope>NUCLEOTIDE SEQUENCE [LARGE SCALE GENOMIC DNA]</scope>
    <source>
        <strain evidence="7">CBS 134.48</strain>
    </source>
</reference>
<feature type="transmembrane region" description="Helical" evidence="5">
    <location>
        <begin position="260"/>
        <end position="282"/>
    </location>
</feature>
<dbReference type="CDD" id="cd13965">
    <property type="entry name" value="PT_UbiA_3"/>
    <property type="match status" value="1"/>
</dbReference>
<evidence type="ECO:0000256" key="1">
    <source>
        <dbReference type="ARBA" id="ARBA00004141"/>
    </source>
</evidence>
<evidence type="ECO:0000256" key="5">
    <source>
        <dbReference type="SAM" id="Phobius"/>
    </source>
</evidence>
<dbReference type="PANTHER" id="PTHR42723:SF1">
    <property type="entry name" value="CHLOROPHYLL SYNTHASE, CHLOROPLASTIC"/>
    <property type="match status" value="1"/>
</dbReference>
<evidence type="ECO:0000256" key="4">
    <source>
        <dbReference type="ARBA" id="ARBA00023136"/>
    </source>
</evidence>
<keyword evidence="4 5" id="KW-0472">Membrane</keyword>
<feature type="transmembrane region" description="Helical" evidence="5">
    <location>
        <begin position="194"/>
        <end position="214"/>
    </location>
</feature>
<dbReference type="OrthoDB" id="4323953at2759"/>
<sequence>MSLAANSINQSNSRSLSRDNVASRLYATVKREIHLAYLLMKSNFDAASSPFPIFTTASLLHSRATYEKALSSLACATIYGILFHYTIDLANHAEGAENKYEDKINKPDRPIVQSQTTISATKYRFYIVSATWLLLSYALDLYIWSLLWIVVVIFLYILHASRIGPAKDFCMVLGTLSQLMACWKLGGSDSVDSAWVWVVPIMVWVFFTIPIQDFRDVPGDLASGRKTTPILLGDVPARIYTSLGLVLTECFLIFPRVFEYGYTLPTGLMTLIISLVTLMLVYRLTQLRTIDHDRVTYKWYVALYDLILLAAKNEFILLRHTSEGKLERVHVPDVTLDPLDMVHVEYPYDLQELEPGGSITYCHSLPRRYREQLEPGETYELVWTGTKIPLWDWGVRSDYVGSRLTTSLTQPGLILPGGPRVTFTYEEIESPVFIRRQSTPPLLPSDRVQGAPILSVELSGPKIITPEGKHHASLHVCYHGGPTNQPIIFRNHVIWELLRSYRLESGLWELQEGPCGCSGLFLDDPNITVNVVEDEGFITLKPGEYWSPSWIILEDIYGWEVGDIWRYHFKGGTVDWWDYGGVDEHADTNVQIPPHPWGKVTDPADNGGQPQLVIPASNTIEFRIVDKEK</sequence>
<keyword evidence="2 5" id="KW-0812">Transmembrane</keyword>
<dbReference type="GO" id="GO:0016020">
    <property type="term" value="C:membrane"/>
    <property type="evidence" value="ECO:0007669"/>
    <property type="project" value="UniProtKB-SubCell"/>
</dbReference>
<dbReference type="Proteomes" id="UP000184304">
    <property type="component" value="Unassembled WGS sequence"/>
</dbReference>
<evidence type="ECO:0000313" key="6">
    <source>
        <dbReference type="EMBL" id="OJI87784.1"/>
    </source>
</evidence>
<dbReference type="VEuPathDB" id="FungiDB:ASPTUDRAFT_136853"/>
<evidence type="ECO:0000256" key="2">
    <source>
        <dbReference type="ARBA" id="ARBA00022692"/>
    </source>
</evidence>
<dbReference type="InterPro" id="IPR050475">
    <property type="entry name" value="Prenyltransferase_related"/>
</dbReference>
<keyword evidence="3 5" id="KW-1133">Transmembrane helix</keyword>
<name>A0A1L9NF71_ASPTC</name>
<dbReference type="EMBL" id="KV878181">
    <property type="protein sequence ID" value="OJI87784.1"/>
    <property type="molecule type" value="Genomic_DNA"/>
</dbReference>
<evidence type="ECO:0000256" key="3">
    <source>
        <dbReference type="ARBA" id="ARBA00022989"/>
    </source>
</evidence>
<feature type="transmembrane region" description="Helical" evidence="5">
    <location>
        <begin position="141"/>
        <end position="158"/>
    </location>
</feature>
<dbReference type="AlphaFoldDB" id="A0A1L9NF71"/>
<feature type="transmembrane region" description="Helical" evidence="5">
    <location>
        <begin position="69"/>
        <end position="87"/>
    </location>
</feature>
<proteinExistence type="predicted"/>
<gene>
    <name evidence="6" type="ORF">ASPTUDRAFT_136853</name>
</gene>
<dbReference type="Pfam" id="PF01040">
    <property type="entry name" value="UbiA"/>
    <property type="match status" value="1"/>
</dbReference>
<dbReference type="InterPro" id="IPR000537">
    <property type="entry name" value="UbiA_prenyltransferase"/>
</dbReference>
<feature type="transmembrane region" description="Helical" evidence="5">
    <location>
        <begin position="235"/>
        <end position="254"/>
    </location>
</feature>
<accession>A0A1L9NF71</accession>
<protein>
    <submittedName>
        <fullName evidence="6">Uncharacterized protein</fullName>
    </submittedName>
</protein>
<dbReference type="GO" id="GO:0016765">
    <property type="term" value="F:transferase activity, transferring alkyl or aryl (other than methyl) groups"/>
    <property type="evidence" value="ECO:0007669"/>
    <property type="project" value="InterPro"/>
</dbReference>